<accession>A0A0F9J0C5</accession>
<evidence type="ECO:0000313" key="1">
    <source>
        <dbReference type="EMBL" id="KKL99345.1"/>
    </source>
</evidence>
<proteinExistence type="predicted"/>
<organism evidence="1">
    <name type="scientific">marine sediment metagenome</name>
    <dbReference type="NCBI Taxonomy" id="412755"/>
    <lineage>
        <taxon>unclassified sequences</taxon>
        <taxon>metagenomes</taxon>
        <taxon>ecological metagenomes</taxon>
    </lineage>
</organism>
<dbReference type="EMBL" id="LAZR01017699">
    <property type="protein sequence ID" value="KKL99345.1"/>
    <property type="molecule type" value="Genomic_DNA"/>
</dbReference>
<comment type="caution">
    <text evidence="1">The sequence shown here is derived from an EMBL/GenBank/DDBJ whole genome shotgun (WGS) entry which is preliminary data.</text>
</comment>
<name>A0A0F9J0C5_9ZZZZ</name>
<dbReference type="AlphaFoldDB" id="A0A0F9J0C5"/>
<protein>
    <submittedName>
        <fullName evidence="1">Uncharacterized protein</fullName>
    </submittedName>
</protein>
<sequence>MNDDSRLNVRLDDQTAKDIKTLLWHGSTQDNIASTYKISQTTVSRIVRGKQWFKAPWPNGDVGPMPREKVIERKVGSNMYSGNTRLTDVADTYPDTPAIREQISPKTKGPTKIRNQKIYADKGAALAARPTPKELEKEIELEKKKKELLAGDYQRLGEAAEQRAVDELESAVQTTGTKPRAGRDNIKDQTDLDILPWADIVKASPRNRLVMLGGDDPAMQPAICQVFAALPKSEWGSAQARLLVQQTMQIMKEEKTNE</sequence>
<gene>
    <name evidence="1" type="ORF">LCGC14_1815350</name>
</gene>
<reference evidence="1" key="1">
    <citation type="journal article" date="2015" name="Nature">
        <title>Complex archaea that bridge the gap between prokaryotes and eukaryotes.</title>
        <authorList>
            <person name="Spang A."/>
            <person name="Saw J.H."/>
            <person name="Jorgensen S.L."/>
            <person name="Zaremba-Niedzwiedzka K."/>
            <person name="Martijn J."/>
            <person name="Lind A.E."/>
            <person name="van Eijk R."/>
            <person name="Schleper C."/>
            <person name="Guy L."/>
            <person name="Ettema T.J."/>
        </authorList>
    </citation>
    <scope>NUCLEOTIDE SEQUENCE</scope>
</reference>